<accession>A0A8J5IIS8</accession>
<evidence type="ECO:0000313" key="2">
    <source>
        <dbReference type="EMBL" id="KAG6951911.1"/>
    </source>
</evidence>
<evidence type="ECO:0000259" key="1">
    <source>
        <dbReference type="Pfam" id="PF05699"/>
    </source>
</evidence>
<dbReference type="AlphaFoldDB" id="A0A8J5IIS8"/>
<dbReference type="EMBL" id="JAENGY010001158">
    <property type="protein sequence ID" value="KAG6951911.1"/>
    <property type="molecule type" value="Genomic_DNA"/>
</dbReference>
<feature type="domain" description="HAT C-terminal dimerisation" evidence="1">
    <location>
        <begin position="142"/>
        <end position="200"/>
    </location>
</feature>
<dbReference type="InterPro" id="IPR008906">
    <property type="entry name" value="HATC_C_dom"/>
</dbReference>
<reference evidence="2" key="1">
    <citation type="submission" date="2021-01" db="EMBL/GenBank/DDBJ databases">
        <title>Phytophthora aleatoria, a newly-described species from Pinus radiata is distinct from Phytophthora cactorum isolates based on comparative genomics.</title>
        <authorList>
            <person name="Mcdougal R."/>
            <person name="Panda P."/>
            <person name="Williams N."/>
            <person name="Studholme D.J."/>
        </authorList>
    </citation>
    <scope>NUCLEOTIDE SEQUENCE</scope>
    <source>
        <strain evidence="2">NZFS 4037</strain>
    </source>
</reference>
<protein>
    <recommendedName>
        <fullName evidence="1">HAT C-terminal dimerisation domain-containing protein</fullName>
    </recommendedName>
</protein>
<dbReference type="Pfam" id="PF05699">
    <property type="entry name" value="Dimer_Tnp_hAT"/>
    <property type="match status" value="1"/>
</dbReference>
<dbReference type="Proteomes" id="UP000709295">
    <property type="component" value="Unassembled WGS sequence"/>
</dbReference>
<sequence>MAFDVVRSKDFVPHLEKSIALLSVLSRYQKVFERNGRPVSVVYKMFLQLPYINSDIPVPISEFGIFSTVLKERFAFVYGDAHGVLYLLDPRYASQDMDQEMRDGAMDFTTKWSGPDTDDATMIELLTFQAATQHPTRQAKLVQDKRIGVYQFWCGVHGYALLPKIATTAFGSPCSSAAAERKISAHKFVYSQLRNRLKETT</sequence>
<evidence type="ECO:0000313" key="3">
    <source>
        <dbReference type="Proteomes" id="UP000709295"/>
    </source>
</evidence>
<gene>
    <name evidence="2" type="ORF">JG688_00013521</name>
</gene>
<comment type="caution">
    <text evidence="2">The sequence shown here is derived from an EMBL/GenBank/DDBJ whole genome shotgun (WGS) entry which is preliminary data.</text>
</comment>
<organism evidence="2 3">
    <name type="scientific">Phytophthora aleatoria</name>
    <dbReference type="NCBI Taxonomy" id="2496075"/>
    <lineage>
        <taxon>Eukaryota</taxon>
        <taxon>Sar</taxon>
        <taxon>Stramenopiles</taxon>
        <taxon>Oomycota</taxon>
        <taxon>Peronosporomycetes</taxon>
        <taxon>Peronosporales</taxon>
        <taxon>Peronosporaceae</taxon>
        <taxon>Phytophthora</taxon>
    </lineage>
</organism>
<name>A0A8J5IIS8_9STRA</name>
<keyword evidence="3" id="KW-1185">Reference proteome</keyword>
<proteinExistence type="predicted"/>
<dbReference type="GO" id="GO:0046983">
    <property type="term" value="F:protein dimerization activity"/>
    <property type="evidence" value="ECO:0007669"/>
    <property type="project" value="InterPro"/>
</dbReference>